<dbReference type="InterPro" id="IPR043502">
    <property type="entry name" value="DNA/RNA_pol_sf"/>
</dbReference>
<feature type="domain" description="Reverse transcriptase" evidence="1">
    <location>
        <begin position="60"/>
        <end position="177"/>
    </location>
</feature>
<name>V5I711_ANOGL</name>
<dbReference type="AlphaFoldDB" id="V5I711"/>
<dbReference type="EMBL" id="GALX01007245">
    <property type="protein sequence ID" value="JAB61221.1"/>
    <property type="molecule type" value="Transcribed_RNA"/>
</dbReference>
<evidence type="ECO:0000313" key="2">
    <source>
        <dbReference type="EMBL" id="JAB61221.1"/>
    </source>
</evidence>
<organism evidence="2">
    <name type="scientific">Anoplophora glabripennis</name>
    <name type="common">Asian longhorn beetle</name>
    <name type="synonym">Anoplophora nobilis</name>
    <dbReference type="NCBI Taxonomy" id="217634"/>
    <lineage>
        <taxon>Eukaryota</taxon>
        <taxon>Metazoa</taxon>
        <taxon>Ecdysozoa</taxon>
        <taxon>Arthropoda</taxon>
        <taxon>Hexapoda</taxon>
        <taxon>Insecta</taxon>
        <taxon>Pterygota</taxon>
        <taxon>Neoptera</taxon>
        <taxon>Endopterygota</taxon>
        <taxon>Coleoptera</taxon>
        <taxon>Polyphaga</taxon>
        <taxon>Cucujiformia</taxon>
        <taxon>Chrysomeloidea</taxon>
        <taxon>Cerambycidae</taxon>
        <taxon>Lamiinae</taxon>
        <taxon>Lamiini</taxon>
        <taxon>Anoplophora</taxon>
    </lineage>
</organism>
<proteinExistence type="predicted"/>
<dbReference type="InterPro" id="IPR000477">
    <property type="entry name" value="RT_dom"/>
</dbReference>
<sequence length="186" mass="21494">FSQQIKRLENSSCPYYCGLNSYIIKSALELLVSPLTLFYNKFVEEGFWPDCLKVARVLPIHKKGDVEVLDNFRPIANVPIFAKIFEILIKDKLLSYLESNAILSPLQFGFRRSFSTIRALLTIIEEIVEGFDNKIVSHVTLCDLTKAFDCIDIEILLQELEYYGIRNNELNLFRTYLLGRKQCVSI</sequence>
<keyword evidence="2" id="KW-0695">RNA-directed DNA polymerase</keyword>
<accession>V5I711</accession>
<feature type="non-terminal residue" evidence="2">
    <location>
        <position position="1"/>
    </location>
</feature>
<dbReference type="PANTHER" id="PTHR33332">
    <property type="entry name" value="REVERSE TRANSCRIPTASE DOMAIN-CONTAINING PROTEIN"/>
    <property type="match status" value="1"/>
</dbReference>
<dbReference type="GO" id="GO:0003964">
    <property type="term" value="F:RNA-directed DNA polymerase activity"/>
    <property type="evidence" value="ECO:0007669"/>
    <property type="project" value="UniProtKB-KW"/>
</dbReference>
<protein>
    <submittedName>
        <fullName evidence="2">Putative RNA-directed DNA polymerase from transposon X-element</fullName>
    </submittedName>
</protein>
<gene>
    <name evidence="2" type="primary">RTXE</name>
</gene>
<keyword evidence="2" id="KW-0548">Nucleotidyltransferase</keyword>
<evidence type="ECO:0000259" key="1">
    <source>
        <dbReference type="Pfam" id="PF00078"/>
    </source>
</evidence>
<keyword evidence="2" id="KW-0808">Transferase</keyword>
<feature type="non-terminal residue" evidence="2">
    <location>
        <position position="186"/>
    </location>
</feature>
<reference evidence="2" key="1">
    <citation type="submission" date="2013-07" db="EMBL/GenBank/DDBJ databases">
        <title>Midgut Transcriptome Profiling of Anoplphora glabripennis, a Lignocellulose Degrading, Wood-Boring Cerambycid.</title>
        <authorList>
            <person name="Scully E.D."/>
            <person name="Hoover K."/>
            <person name="Carlson J.E."/>
            <person name="Tien M."/>
            <person name="Geib S.M."/>
        </authorList>
    </citation>
    <scope>NUCLEOTIDE SEQUENCE</scope>
</reference>
<dbReference type="SUPFAM" id="SSF56672">
    <property type="entry name" value="DNA/RNA polymerases"/>
    <property type="match status" value="1"/>
</dbReference>
<dbReference type="Pfam" id="PF00078">
    <property type="entry name" value="RVT_1"/>
    <property type="match status" value="1"/>
</dbReference>